<reference evidence="1 2" key="1">
    <citation type="submission" date="2024-04" db="EMBL/GenBank/DDBJ databases">
        <title>whole genome sequencing of Lutimonas vermicola strain IMCC1616.</title>
        <authorList>
            <person name="Bae S.S."/>
        </authorList>
    </citation>
    <scope>NUCLEOTIDE SEQUENCE [LARGE SCALE GENOMIC DNA]</scope>
    <source>
        <strain evidence="1 2">IMCC1616</strain>
    </source>
</reference>
<keyword evidence="2" id="KW-1185">Reference proteome</keyword>
<protein>
    <submittedName>
        <fullName evidence="1">Uncharacterized protein</fullName>
    </submittedName>
</protein>
<gene>
    <name evidence="1" type="ORF">AABB81_14095</name>
</gene>
<evidence type="ECO:0000313" key="2">
    <source>
        <dbReference type="Proteomes" id="UP001474120"/>
    </source>
</evidence>
<organism evidence="1 2">
    <name type="scientific">Lutimonas vermicola</name>
    <dbReference type="NCBI Taxonomy" id="414288"/>
    <lineage>
        <taxon>Bacteria</taxon>
        <taxon>Pseudomonadati</taxon>
        <taxon>Bacteroidota</taxon>
        <taxon>Flavobacteriia</taxon>
        <taxon>Flavobacteriales</taxon>
        <taxon>Flavobacteriaceae</taxon>
        <taxon>Lutimonas</taxon>
    </lineage>
</organism>
<proteinExistence type="predicted"/>
<name>A0ABU9L3M2_9FLAO</name>
<sequence length="140" mass="16709">MESNVNTLYKLHDSSITWISELEFMKDEQVFIEHLLSKHFLDLSSEKLYESTRKLIRKLKEVELSGEELLKRVRSHNEKIAAAIEKVKQNSERDLVKDHMSIGKDFENLTLNFRYVKKKIFTLIKKIMIHHKQKLLINKQ</sequence>
<dbReference type="RefSeq" id="WP_342161197.1">
    <property type="nucleotide sequence ID" value="NZ_JBCDNA010000003.1"/>
</dbReference>
<accession>A0ABU9L3M2</accession>
<dbReference type="EMBL" id="JBCDNA010000003">
    <property type="protein sequence ID" value="MEL4457036.1"/>
    <property type="molecule type" value="Genomic_DNA"/>
</dbReference>
<comment type="caution">
    <text evidence="1">The sequence shown here is derived from an EMBL/GenBank/DDBJ whole genome shotgun (WGS) entry which is preliminary data.</text>
</comment>
<evidence type="ECO:0000313" key="1">
    <source>
        <dbReference type="EMBL" id="MEL4457036.1"/>
    </source>
</evidence>
<dbReference type="Proteomes" id="UP001474120">
    <property type="component" value="Unassembled WGS sequence"/>
</dbReference>